<sequence>MKFNKFIPILFSIEPIILIANGEEKEWRNELFPESQFTGRDTPFSKGIRMGDWKFLRIYGQNQ</sequence>
<dbReference type="Proteomes" id="UP000184406">
    <property type="component" value="Unassembled WGS sequence"/>
</dbReference>
<gene>
    <name evidence="1" type="ORF">SAMN03080594_10774</name>
</gene>
<dbReference type="EMBL" id="FQUX01000007">
    <property type="protein sequence ID" value="SHF76806.1"/>
    <property type="molecule type" value="Genomic_DNA"/>
</dbReference>
<dbReference type="RefSeq" id="WP_072863874.1">
    <property type="nucleotide sequence ID" value="NZ_FQUX01000007.1"/>
</dbReference>
<evidence type="ECO:0000313" key="2">
    <source>
        <dbReference type="Proteomes" id="UP000184406"/>
    </source>
</evidence>
<reference evidence="2" key="1">
    <citation type="submission" date="2016-11" db="EMBL/GenBank/DDBJ databases">
        <authorList>
            <person name="Varghese N."/>
            <person name="Submissions S."/>
        </authorList>
    </citation>
    <scope>NUCLEOTIDE SEQUENCE [LARGE SCALE GENOMIC DNA]</scope>
    <source>
        <strain evidence="2">DSM 17539</strain>
    </source>
</reference>
<accession>A0A1M5EC94</accession>
<keyword evidence="2" id="KW-1185">Reference proteome</keyword>
<organism evidence="1 2">
    <name type="scientific">Arenibacter palladensis</name>
    <dbReference type="NCBI Taxonomy" id="237373"/>
    <lineage>
        <taxon>Bacteria</taxon>
        <taxon>Pseudomonadati</taxon>
        <taxon>Bacteroidota</taxon>
        <taxon>Flavobacteriia</taxon>
        <taxon>Flavobacteriales</taxon>
        <taxon>Flavobacteriaceae</taxon>
        <taxon>Arenibacter</taxon>
    </lineage>
</organism>
<protein>
    <submittedName>
        <fullName evidence="1">Uncharacterized protein</fullName>
    </submittedName>
</protein>
<proteinExistence type="predicted"/>
<evidence type="ECO:0000313" key="1">
    <source>
        <dbReference type="EMBL" id="SHF76806.1"/>
    </source>
</evidence>
<dbReference type="AlphaFoldDB" id="A0A1M5EC94"/>
<name>A0A1M5EC94_9FLAO</name>